<comment type="similarity">
    <text evidence="2">Belongs to the cytochrome P450 family.</text>
</comment>
<sequence>MALSLIQRIASSYPNPVNLTKMLGLYANDVLCIAAFGKVFSEGEEYDRRELQKMFEDIQVLLGGFNLGDFYPSREWISHMTGMKRRLDYTFQRFDHLINEVIKQHVEHPKQSPNEQDFVDVLLDLQKSEGLERPLTLDNIKAIILVRQ</sequence>
<dbReference type="GO" id="GO:0016705">
    <property type="term" value="F:oxidoreductase activity, acting on paired donors, with incorporation or reduction of molecular oxygen"/>
    <property type="evidence" value="ECO:0007669"/>
    <property type="project" value="InterPro"/>
</dbReference>
<dbReference type="Pfam" id="PF00067">
    <property type="entry name" value="p450"/>
    <property type="match status" value="1"/>
</dbReference>
<dbReference type="GO" id="GO:0005506">
    <property type="term" value="F:iron ion binding"/>
    <property type="evidence" value="ECO:0007669"/>
    <property type="project" value="InterPro"/>
</dbReference>
<dbReference type="GO" id="GO:0004497">
    <property type="term" value="F:monooxygenase activity"/>
    <property type="evidence" value="ECO:0007669"/>
    <property type="project" value="UniProtKB-KW"/>
</dbReference>
<name>A0AAV9D351_ACOCL</name>
<comment type="cofactor">
    <cofactor evidence="1">
        <name>heme</name>
        <dbReference type="ChEBI" id="CHEBI:30413"/>
    </cofactor>
</comment>
<dbReference type="Gene3D" id="1.10.630.10">
    <property type="entry name" value="Cytochrome P450"/>
    <property type="match status" value="1"/>
</dbReference>
<keyword evidence="6" id="KW-0408">Iron</keyword>
<comment type="caution">
    <text evidence="8">The sequence shown here is derived from an EMBL/GenBank/DDBJ whole genome shotgun (WGS) entry which is preliminary data.</text>
</comment>
<keyword evidence="7 8" id="KW-0503">Monooxygenase</keyword>
<keyword evidence="4" id="KW-0479">Metal-binding</keyword>
<evidence type="ECO:0000256" key="7">
    <source>
        <dbReference type="ARBA" id="ARBA00023033"/>
    </source>
</evidence>
<evidence type="ECO:0000256" key="4">
    <source>
        <dbReference type="ARBA" id="ARBA00022723"/>
    </source>
</evidence>
<evidence type="ECO:0000256" key="2">
    <source>
        <dbReference type="ARBA" id="ARBA00010617"/>
    </source>
</evidence>
<proteinExistence type="inferred from homology"/>
<organism evidence="8 9">
    <name type="scientific">Acorus calamus</name>
    <name type="common">Sweet flag</name>
    <dbReference type="NCBI Taxonomy" id="4465"/>
    <lineage>
        <taxon>Eukaryota</taxon>
        <taxon>Viridiplantae</taxon>
        <taxon>Streptophyta</taxon>
        <taxon>Embryophyta</taxon>
        <taxon>Tracheophyta</taxon>
        <taxon>Spermatophyta</taxon>
        <taxon>Magnoliopsida</taxon>
        <taxon>Liliopsida</taxon>
        <taxon>Acoraceae</taxon>
        <taxon>Acorus</taxon>
    </lineage>
</organism>
<dbReference type="SUPFAM" id="SSF48264">
    <property type="entry name" value="Cytochrome P450"/>
    <property type="match status" value="1"/>
</dbReference>
<keyword evidence="5" id="KW-0560">Oxidoreductase</keyword>
<dbReference type="EMBL" id="JAUJYO010000016">
    <property type="protein sequence ID" value="KAK1294873.1"/>
    <property type="molecule type" value="Genomic_DNA"/>
</dbReference>
<dbReference type="Proteomes" id="UP001180020">
    <property type="component" value="Unassembled WGS sequence"/>
</dbReference>
<dbReference type="InterPro" id="IPR036396">
    <property type="entry name" value="Cyt_P450_sf"/>
</dbReference>
<dbReference type="AlphaFoldDB" id="A0AAV9D351"/>
<evidence type="ECO:0000256" key="5">
    <source>
        <dbReference type="ARBA" id="ARBA00023002"/>
    </source>
</evidence>
<gene>
    <name evidence="8" type="primary">CYP71C1</name>
    <name evidence="8" type="ORF">QJS10_CPA16g00366</name>
</gene>
<reference evidence="8" key="1">
    <citation type="journal article" date="2023" name="Nat. Commun.">
        <title>Diploid and tetraploid genomes of Acorus and the evolution of monocots.</title>
        <authorList>
            <person name="Ma L."/>
            <person name="Liu K.W."/>
            <person name="Li Z."/>
            <person name="Hsiao Y.Y."/>
            <person name="Qi Y."/>
            <person name="Fu T."/>
            <person name="Tang G.D."/>
            <person name="Zhang D."/>
            <person name="Sun W.H."/>
            <person name="Liu D.K."/>
            <person name="Li Y."/>
            <person name="Chen G.Z."/>
            <person name="Liu X.D."/>
            <person name="Liao X.Y."/>
            <person name="Jiang Y.T."/>
            <person name="Yu X."/>
            <person name="Hao Y."/>
            <person name="Huang J."/>
            <person name="Zhao X.W."/>
            <person name="Ke S."/>
            <person name="Chen Y.Y."/>
            <person name="Wu W.L."/>
            <person name="Hsu J.L."/>
            <person name="Lin Y.F."/>
            <person name="Huang M.D."/>
            <person name="Li C.Y."/>
            <person name="Huang L."/>
            <person name="Wang Z.W."/>
            <person name="Zhao X."/>
            <person name="Zhong W.Y."/>
            <person name="Peng D.H."/>
            <person name="Ahmad S."/>
            <person name="Lan S."/>
            <person name="Zhang J.S."/>
            <person name="Tsai W.C."/>
            <person name="Van de Peer Y."/>
            <person name="Liu Z.J."/>
        </authorList>
    </citation>
    <scope>NUCLEOTIDE SEQUENCE</scope>
    <source>
        <strain evidence="8">CP</strain>
    </source>
</reference>
<keyword evidence="9" id="KW-1185">Reference proteome</keyword>
<evidence type="ECO:0000313" key="9">
    <source>
        <dbReference type="Proteomes" id="UP001180020"/>
    </source>
</evidence>
<evidence type="ECO:0000256" key="1">
    <source>
        <dbReference type="ARBA" id="ARBA00001971"/>
    </source>
</evidence>
<keyword evidence="3" id="KW-0349">Heme</keyword>
<dbReference type="PANTHER" id="PTHR47955">
    <property type="entry name" value="CYTOCHROME P450 FAMILY 71 PROTEIN"/>
    <property type="match status" value="1"/>
</dbReference>
<protein>
    <submittedName>
        <fullName evidence="8">3-hydroxyindolin-2-one monooxygenase</fullName>
    </submittedName>
</protein>
<dbReference type="InterPro" id="IPR001128">
    <property type="entry name" value="Cyt_P450"/>
</dbReference>
<dbReference type="PANTHER" id="PTHR47955:SF19">
    <property type="entry name" value="CYTOCHROME P450 71A9-LIKE ISOFORM X1"/>
    <property type="match status" value="1"/>
</dbReference>
<evidence type="ECO:0000256" key="6">
    <source>
        <dbReference type="ARBA" id="ARBA00023004"/>
    </source>
</evidence>
<evidence type="ECO:0000313" key="8">
    <source>
        <dbReference type="EMBL" id="KAK1294873.1"/>
    </source>
</evidence>
<evidence type="ECO:0000256" key="3">
    <source>
        <dbReference type="ARBA" id="ARBA00022617"/>
    </source>
</evidence>
<accession>A0AAV9D351</accession>
<reference evidence="8" key="2">
    <citation type="submission" date="2023-06" db="EMBL/GenBank/DDBJ databases">
        <authorList>
            <person name="Ma L."/>
            <person name="Liu K.-W."/>
            <person name="Li Z."/>
            <person name="Hsiao Y.-Y."/>
            <person name="Qi Y."/>
            <person name="Fu T."/>
            <person name="Tang G."/>
            <person name="Zhang D."/>
            <person name="Sun W.-H."/>
            <person name="Liu D.-K."/>
            <person name="Li Y."/>
            <person name="Chen G.-Z."/>
            <person name="Liu X.-D."/>
            <person name="Liao X.-Y."/>
            <person name="Jiang Y.-T."/>
            <person name="Yu X."/>
            <person name="Hao Y."/>
            <person name="Huang J."/>
            <person name="Zhao X.-W."/>
            <person name="Ke S."/>
            <person name="Chen Y.-Y."/>
            <person name="Wu W.-L."/>
            <person name="Hsu J.-L."/>
            <person name="Lin Y.-F."/>
            <person name="Huang M.-D."/>
            <person name="Li C.-Y."/>
            <person name="Huang L."/>
            <person name="Wang Z.-W."/>
            <person name="Zhao X."/>
            <person name="Zhong W.-Y."/>
            <person name="Peng D.-H."/>
            <person name="Ahmad S."/>
            <person name="Lan S."/>
            <person name="Zhang J.-S."/>
            <person name="Tsai W.-C."/>
            <person name="Van De Peer Y."/>
            <person name="Liu Z.-J."/>
        </authorList>
    </citation>
    <scope>NUCLEOTIDE SEQUENCE</scope>
    <source>
        <strain evidence="8">CP</strain>
        <tissue evidence="8">Leaves</tissue>
    </source>
</reference>
<dbReference type="GO" id="GO:0020037">
    <property type="term" value="F:heme binding"/>
    <property type="evidence" value="ECO:0007669"/>
    <property type="project" value="InterPro"/>
</dbReference>